<proteinExistence type="predicted"/>
<feature type="transmembrane region" description="Helical" evidence="7">
    <location>
        <begin position="314"/>
        <end position="335"/>
    </location>
</feature>
<feature type="transmembrane region" description="Helical" evidence="7">
    <location>
        <begin position="406"/>
        <end position="431"/>
    </location>
</feature>
<feature type="transmembrane region" description="Helical" evidence="7">
    <location>
        <begin position="165"/>
        <end position="186"/>
    </location>
</feature>
<dbReference type="RefSeq" id="XP_033395744.1">
    <property type="nucleotide sequence ID" value="XM_033537165.1"/>
</dbReference>
<dbReference type="AlphaFoldDB" id="A0A6A6BC42"/>
<evidence type="ECO:0000313" key="10">
    <source>
        <dbReference type="Proteomes" id="UP000799438"/>
    </source>
</evidence>
<feature type="region of interest" description="Disordered" evidence="6">
    <location>
        <begin position="233"/>
        <end position="296"/>
    </location>
</feature>
<feature type="domain" description="Major facilitator superfamily (MFS) profile" evidence="8">
    <location>
        <begin position="31"/>
        <end position="504"/>
    </location>
</feature>
<gene>
    <name evidence="9" type="ORF">K452DRAFT_231426</name>
</gene>
<feature type="compositionally biased region" description="Basic and acidic residues" evidence="6">
    <location>
        <begin position="246"/>
        <end position="256"/>
    </location>
</feature>
<keyword evidence="2" id="KW-0813">Transport</keyword>
<feature type="transmembrane region" description="Helical" evidence="7">
    <location>
        <begin position="483"/>
        <end position="504"/>
    </location>
</feature>
<dbReference type="InterPro" id="IPR011701">
    <property type="entry name" value="MFS"/>
</dbReference>
<dbReference type="GO" id="GO:0016020">
    <property type="term" value="C:membrane"/>
    <property type="evidence" value="ECO:0007669"/>
    <property type="project" value="UniProtKB-SubCell"/>
</dbReference>
<feature type="transmembrane region" description="Helical" evidence="7">
    <location>
        <begin position="73"/>
        <end position="93"/>
    </location>
</feature>
<dbReference type="InterPro" id="IPR020846">
    <property type="entry name" value="MFS_dom"/>
</dbReference>
<dbReference type="EMBL" id="ML995491">
    <property type="protein sequence ID" value="KAF2140031.1"/>
    <property type="molecule type" value="Genomic_DNA"/>
</dbReference>
<keyword evidence="3 7" id="KW-0812">Transmembrane</keyword>
<evidence type="ECO:0000256" key="2">
    <source>
        <dbReference type="ARBA" id="ARBA00022448"/>
    </source>
</evidence>
<dbReference type="GO" id="GO:0022857">
    <property type="term" value="F:transmembrane transporter activity"/>
    <property type="evidence" value="ECO:0007669"/>
    <property type="project" value="InterPro"/>
</dbReference>
<feature type="transmembrane region" description="Helical" evidence="7">
    <location>
        <begin position="32"/>
        <end position="53"/>
    </location>
</feature>
<feature type="transmembrane region" description="Helical" evidence="7">
    <location>
        <begin position="452"/>
        <end position="471"/>
    </location>
</feature>
<feature type="transmembrane region" description="Helical" evidence="7">
    <location>
        <begin position="192"/>
        <end position="213"/>
    </location>
</feature>
<feature type="transmembrane region" description="Helical" evidence="7">
    <location>
        <begin position="135"/>
        <end position="153"/>
    </location>
</feature>
<keyword evidence="10" id="KW-1185">Reference proteome</keyword>
<feature type="compositionally biased region" description="Basic and acidic residues" evidence="6">
    <location>
        <begin position="265"/>
        <end position="274"/>
    </location>
</feature>
<dbReference type="GeneID" id="54294661"/>
<dbReference type="Proteomes" id="UP000799438">
    <property type="component" value="Unassembled WGS sequence"/>
</dbReference>
<dbReference type="PANTHER" id="PTHR23506">
    <property type="entry name" value="GH10249P"/>
    <property type="match status" value="1"/>
</dbReference>
<dbReference type="CDD" id="cd17325">
    <property type="entry name" value="MFS_MdtG_SLC18_like"/>
    <property type="match status" value="1"/>
</dbReference>
<feature type="transmembrane region" description="Helical" evidence="7">
    <location>
        <begin position="347"/>
        <end position="367"/>
    </location>
</feature>
<reference evidence="9" key="1">
    <citation type="journal article" date="2020" name="Stud. Mycol.">
        <title>101 Dothideomycetes genomes: a test case for predicting lifestyles and emergence of pathogens.</title>
        <authorList>
            <person name="Haridas S."/>
            <person name="Albert R."/>
            <person name="Binder M."/>
            <person name="Bloem J."/>
            <person name="Labutti K."/>
            <person name="Salamov A."/>
            <person name="Andreopoulos B."/>
            <person name="Baker S."/>
            <person name="Barry K."/>
            <person name="Bills G."/>
            <person name="Bluhm B."/>
            <person name="Cannon C."/>
            <person name="Castanera R."/>
            <person name="Culley D."/>
            <person name="Daum C."/>
            <person name="Ezra D."/>
            <person name="Gonzalez J."/>
            <person name="Henrissat B."/>
            <person name="Kuo A."/>
            <person name="Liang C."/>
            <person name="Lipzen A."/>
            <person name="Lutzoni F."/>
            <person name="Magnuson J."/>
            <person name="Mondo S."/>
            <person name="Nolan M."/>
            <person name="Ohm R."/>
            <person name="Pangilinan J."/>
            <person name="Park H.-J."/>
            <person name="Ramirez L."/>
            <person name="Alfaro M."/>
            <person name="Sun H."/>
            <person name="Tritt A."/>
            <person name="Yoshinaga Y."/>
            <person name="Zwiers L.-H."/>
            <person name="Turgeon B."/>
            <person name="Goodwin S."/>
            <person name="Spatafora J."/>
            <person name="Crous P."/>
            <person name="Grigoriev I."/>
        </authorList>
    </citation>
    <scope>NUCLEOTIDE SEQUENCE</scope>
    <source>
        <strain evidence="9">CBS 121167</strain>
    </source>
</reference>
<feature type="transmembrane region" description="Helical" evidence="7">
    <location>
        <begin position="105"/>
        <end position="123"/>
    </location>
</feature>
<feature type="transmembrane region" description="Helical" evidence="7">
    <location>
        <begin position="374"/>
        <end position="394"/>
    </location>
</feature>
<dbReference type="InterPro" id="IPR050930">
    <property type="entry name" value="MFS_Vesicular_Transporter"/>
</dbReference>
<evidence type="ECO:0000256" key="3">
    <source>
        <dbReference type="ARBA" id="ARBA00022692"/>
    </source>
</evidence>
<sequence>MGVSSPFTVVWEAITQTSESPPWLLSYRSSSVFISATVSIAVFTDIFLYAIIVPVIPFSLQVRAGVDADSVQSWVSILIAVYGASLLAFSPICGWFADHSNSRRVPLLLGLFALAGATVMLHVGRSIGLLVAGRLLQGASAAVVWVVGLALLVDTVGKEDVGQAMGYVSIAMSLGILVAPLLGGVVLDKGGYTAVFAMAYGLIGLDIILRLVLVEKKIARRWEPQEEVVDLADTRTHGYGTTPTSREGEADKEKPSTDMPPPSRDQTDSEKVDFSESPTPAPAEAQPPANQPSSRYNLPPTLSLLTSKRLAASLWSTLAVSILFASFDATLPLFVRTTFHWNSTGAGLIFLPIVVPTFTAPAIGWLSDRYGPRWCTACGFLGCCPFYVLLRLVTHDSLEQKVLLCALLALLAASVTFIMPCIMAEITYVVAAKEERQPGLFGAKGAYAQAYGLFNMAWAGGSLAGPLWAGYVRDEAGWGTMTWSFGLLAAISAVPAVLFCGGWIGNAKVKGGVGDAGDGETGVEEKRKE</sequence>
<evidence type="ECO:0000256" key="6">
    <source>
        <dbReference type="SAM" id="MobiDB-lite"/>
    </source>
</evidence>
<organism evidence="9 10">
    <name type="scientific">Aplosporella prunicola CBS 121167</name>
    <dbReference type="NCBI Taxonomy" id="1176127"/>
    <lineage>
        <taxon>Eukaryota</taxon>
        <taxon>Fungi</taxon>
        <taxon>Dikarya</taxon>
        <taxon>Ascomycota</taxon>
        <taxon>Pezizomycotina</taxon>
        <taxon>Dothideomycetes</taxon>
        <taxon>Dothideomycetes incertae sedis</taxon>
        <taxon>Botryosphaeriales</taxon>
        <taxon>Aplosporellaceae</taxon>
        <taxon>Aplosporella</taxon>
    </lineage>
</organism>
<name>A0A6A6BC42_9PEZI</name>
<keyword evidence="4 7" id="KW-1133">Transmembrane helix</keyword>
<feature type="compositionally biased region" description="Low complexity" evidence="6">
    <location>
        <begin position="275"/>
        <end position="294"/>
    </location>
</feature>
<evidence type="ECO:0000259" key="8">
    <source>
        <dbReference type="PROSITE" id="PS50850"/>
    </source>
</evidence>
<dbReference type="OrthoDB" id="5086884at2759"/>
<accession>A0A6A6BC42</accession>
<dbReference type="SUPFAM" id="SSF103473">
    <property type="entry name" value="MFS general substrate transporter"/>
    <property type="match status" value="1"/>
</dbReference>
<protein>
    <recommendedName>
        <fullName evidence="8">Major facilitator superfamily (MFS) profile domain-containing protein</fullName>
    </recommendedName>
</protein>
<dbReference type="PANTHER" id="PTHR23506:SF23">
    <property type="entry name" value="GH10249P"/>
    <property type="match status" value="1"/>
</dbReference>
<dbReference type="PROSITE" id="PS50850">
    <property type="entry name" value="MFS"/>
    <property type="match status" value="1"/>
</dbReference>
<evidence type="ECO:0000256" key="5">
    <source>
        <dbReference type="ARBA" id="ARBA00023136"/>
    </source>
</evidence>
<evidence type="ECO:0000256" key="7">
    <source>
        <dbReference type="SAM" id="Phobius"/>
    </source>
</evidence>
<evidence type="ECO:0000313" key="9">
    <source>
        <dbReference type="EMBL" id="KAF2140031.1"/>
    </source>
</evidence>
<dbReference type="Pfam" id="PF07690">
    <property type="entry name" value="MFS_1"/>
    <property type="match status" value="1"/>
</dbReference>
<evidence type="ECO:0000256" key="4">
    <source>
        <dbReference type="ARBA" id="ARBA00022989"/>
    </source>
</evidence>
<dbReference type="Gene3D" id="1.20.1250.20">
    <property type="entry name" value="MFS general substrate transporter like domains"/>
    <property type="match status" value="1"/>
</dbReference>
<evidence type="ECO:0000256" key="1">
    <source>
        <dbReference type="ARBA" id="ARBA00004141"/>
    </source>
</evidence>
<comment type="subcellular location">
    <subcellularLocation>
        <location evidence="1">Membrane</location>
        <topology evidence="1">Multi-pass membrane protein</topology>
    </subcellularLocation>
</comment>
<keyword evidence="5 7" id="KW-0472">Membrane</keyword>
<dbReference type="InterPro" id="IPR036259">
    <property type="entry name" value="MFS_trans_sf"/>
</dbReference>